<feature type="transmembrane region" description="Helical" evidence="1">
    <location>
        <begin position="6"/>
        <end position="24"/>
    </location>
</feature>
<reference evidence="2 3" key="1">
    <citation type="submission" date="2019-08" db="EMBL/GenBank/DDBJ databases">
        <title>Bacillus genomes from the desert of Cuatro Cienegas, Coahuila.</title>
        <authorList>
            <person name="Olmedo-Alvarez G."/>
        </authorList>
    </citation>
    <scope>NUCLEOTIDE SEQUENCE [LARGE SCALE GENOMIC DNA]</scope>
    <source>
        <strain evidence="2 3">CH28_1T</strain>
    </source>
</reference>
<keyword evidence="1" id="KW-0472">Membrane</keyword>
<evidence type="ECO:0000313" key="2">
    <source>
        <dbReference type="EMBL" id="TYS59521.1"/>
    </source>
</evidence>
<sequence>MKRKWLIISAVFISILFVTIFIYLNQLRYPDLPADVESTTPREVVQKLNESNQKLVEISKDNEATWYIIENKEDVNTHIQQLISSKGWIFKEIDGNSLFFEKEDEKLIVSTQMWTSKYRLVKVPAHF</sequence>
<dbReference type="Proteomes" id="UP000322524">
    <property type="component" value="Unassembled WGS sequence"/>
</dbReference>
<name>A0A5D4SAA1_9BACI</name>
<protein>
    <submittedName>
        <fullName evidence="2">Uncharacterized protein</fullName>
    </submittedName>
</protein>
<dbReference type="AlphaFoldDB" id="A0A5D4SAA1"/>
<accession>A0A5D4SAA1</accession>
<gene>
    <name evidence="2" type="ORF">FZC76_22075</name>
</gene>
<dbReference type="RefSeq" id="WP_148990248.1">
    <property type="nucleotide sequence ID" value="NZ_VTEV01000016.1"/>
</dbReference>
<evidence type="ECO:0000256" key="1">
    <source>
        <dbReference type="SAM" id="Phobius"/>
    </source>
</evidence>
<organism evidence="2 3">
    <name type="scientific">Sutcliffiella horikoshii</name>
    <dbReference type="NCBI Taxonomy" id="79883"/>
    <lineage>
        <taxon>Bacteria</taxon>
        <taxon>Bacillati</taxon>
        <taxon>Bacillota</taxon>
        <taxon>Bacilli</taxon>
        <taxon>Bacillales</taxon>
        <taxon>Bacillaceae</taxon>
        <taxon>Sutcliffiella</taxon>
    </lineage>
</organism>
<evidence type="ECO:0000313" key="3">
    <source>
        <dbReference type="Proteomes" id="UP000322524"/>
    </source>
</evidence>
<dbReference type="EMBL" id="VTEV01000016">
    <property type="protein sequence ID" value="TYS59521.1"/>
    <property type="molecule type" value="Genomic_DNA"/>
</dbReference>
<proteinExistence type="predicted"/>
<keyword evidence="1" id="KW-1133">Transmembrane helix</keyword>
<keyword evidence="1" id="KW-0812">Transmembrane</keyword>
<comment type="caution">
    <text evidence="2">The sequence shown here is derived from an EMBL/GenBank/DDBJ whole genome shotgun (WGS) entry which is preliminary data.</text>
</comment>
<dbReference type="OrthoDB" id="6194834at2"/>